<dbReference type="SUPFAM" id="SSF50685">
    <property type="entry name" value="Barwin-like endoglucanases"/>
    <property type="match status" value="1"/>
</dbReference>
<proteinExistence type="predicted"/>
<protein>
    <recommendedName>
        <fullName evidence="2">peptidoglycan lytic exotransglycosylase</fullName>
        <ecNumber evidence="2">4.2.2.n1</ecNumber>
    </recommendedName>
    <alternativeName>
        <fullName evidence="5">Murein hydrolase A</fullName>
    </alternativeName>
</protein>
<feature type="signal peptide" evidence="6">
    <location>
        <begin position="1"/>
        <end position="19"/>
    </location>
</feature>
<dbReference type="InterPro" id="IPR005300">
    <property type="entry name" value="MltA_B"/>
</dbReference>
<evidence type="ECO:0000256" key="5">
    <source>
        <dbReference type="ARBA" id="ARBA00030918"/>
    </source>
</evidence>
<dbReference type="CDD" id="cd14485">
    <property type="entry name" value="mltA_like_LT_A"/>
    <property type="match status" value="1"/>
</dbReference>
<keyword evidence="6" id="KW-0732">Signal</keyword>
<comment type="caution">
    <text evidence="8">The sequence shown here is derived from an EMBL/GenBank/DDBJ whole genome shotgun (WGS) entry which is preliminary data.</text>
</comment>
<dbReference type="PROSITE" id="PS51257">
    <property type="entry name" value="PROKAR_LIPOPROTEIN"/>
    <property type="match status" value="1"/>
</dbReference>
<evidence type="ECO:0000313" key="9">
    <source>
        <dbReference type="Proteomes" id="UP001302274"/>
    </source>
</evidence>
<dbReference type="SMART" id="SM00925">
    <property type="entry name" value="MltA"/>
    <property type="match status" value="1"/>
</dbReference>
<dbReference type="Gene3D" id="2.40.240.50">
    <property type="entry name" value="Barwin-like endoglucanases"/>
    <property type="match status" value="1"/>
</dbReference>
<sequence>MKKVFLVILFVMLSACSRAPLKNREDLMRPASDAPALIDNLSKESFFIALRNHIDVMKKSNQVKDPMVFGKKQIPKADYIVSLEKIFEHESDWLDYITLNFEAYEVYGRDDWADVMVTGYYEPKVPGSKTKTKDFFQPAYATPSDMLVVDLKKFASKFPKGEKLGTLTARLENKRVVPYYDRKDIDENNKLANQNLELAWLDPIDAFFIQIQGTGVVEFEDGEKLRIGYDGQNGHAYFPIGKFLTDHIPMEEMSMQRIRSHLKTLPFKEQQTILNKNPSYVFFKKLDGKALTYAGMEVEDGRTIATDLQLFPKGALAFLDIEEPVFDSEAAIVATTWERKPRLVFDQDTGGAIKGSGRVDLFYGEGDPAAQKAGVMKQKGKLFYLVPR</sequence>
<keyword evidence="4" id="KW-0961">Cell wall biogenesis/degradation</keyword>
<evidence type="ECO:0000256" key="2">
    <source>
        <dbReference type="ARBA" id="ARBA00012587"/>
    </source>
</evidence>
<evidence type="ECO:0000256" key="6">
    <source>
        <dbReference type="SAM" id="SignalP"/>
    </source>
</evidence>
<dbReference type="EMBL" id="JAYGJQ010000002">
    <property type="protein sequence ID" value="MEA9357364.1"/>
    <property type="molecule type" value="Genomic_DNA"/>
</dbReference>
<dbReference type="Pfam" id="PF03562">
    <property type="entry name" value="MltA"/>
    <property type="match status" value="1"/>
</dbReference>
<dbReference type="Proteomes" id="UP001302274">
    <property type="component" value="Unassembled WGS sequence"/>
</dbReference>
<accession>A0ABU5VWD8</accession>
<dbReference type="EC" id="4.2.2.n1" evidence="2"/>
<gene>
    <name evidence="8" type="ORF">SHI21_14150</name>
</gene>
<reference evidence="8 9" key="1">
    <citation type="submission" date="2023-11" db="EMBL/GenBank/DDBJ databases">
        <title>A Novel Polar Bacteriovorax (B. antarcticus) Isolated from the Biocrust in Antarctica.</title>
        <authorList>
            <person name="Mun W."/>
            <person name="Choi S.Y."/>
            <person name="Mitchell R.J."/>
        </authorList>
    </citation>
    <scope>NUCLEOTIDE SEQUENCE [LARGE SCALE GENOMIC DNA]</scope>
    <source>
        <strain evidence="8 9">PP10</strain>
    </source>
</reference>
<keyword evidence="3" id="KW-0456">Lyase</keyword>
<dbReference type="InterPro" id="IPR026044">
    <property type="entry name" value="MltA"/>
</dbReference>
<dbReference type="Pfam" id="PF06725">
    <property type="entry name" value="3D"/>
    <property type="match status" value="1"/>
</dbReference>
<evidence type="ECO:0000256" key="3">
    <source>
        <dbReference type="ARBA" id="ARBA00023239"/>
    </source>
</evidence>
<dbReference type="InterPro" id="IPR010611">
    <property type="entry name" value="3D_dom"/>
</dbReference>
<evidence type="ECO:0000259" key="7">
    <source>
        <dbReference type="SMART" id="SM00925"/>
    </source>
</evidence>
<comment type="catalytic activity">
    <reaction evidence="1">
        <text>Exolytic cleavage of the (1-&gt;4)-beta-glycosidic linkage between N-acetylmuramic acid (MurNAc) and N-acetylglucosamine (GlcNAc) residues in peptidoglycan, from either the reducing or the non-reducing ends of the peptidoglycan chains, with concomitant formation of a 1,6-anhydrobond in the MurNAc residue.</text>
        <dbReference type="EC" id="4.2.2.n1"/>
    </reaction>
</comment>
<feature type="domain" description="Lytic transglycosylase MltA" evidence="7">
    <location>
        <begin position="124"/>
        <end position="284"/>
    </location>
</feature>
<organism evidence="8 9">
    <name type="scientific">Bacteriovorax antarcticus</name>
    <dbReference type="NCBI Taxonomy" id="3088717"/>
    <lineage>
        <taxon>Bacteria</taxon>
        <taxon>Pseudomonadati</taxon>
        <taxon>Bdellovibrionota</taxon>
        <taxon>Bacteriovoracia</taxon>
        <taxon>Bacteriovoracales</taxon>
        <taxon>Bacteriovoracaceae</taxon>
        <taxon>Bacteriovorax</taxon>
    </lineage>
</organism>
<keyword evidence="9" id="KW-1185">Reference proteome</keyword>
<evidence type="ECO:0000313" key="8">
    <source>
        <dbReference type="EMBL" id="MEA9357364.1"/>
    </source>
</evidence>
<feature type="chain" id="PRO_5045175960" description="peptidoglycan lytic exotransglycosylase" evidence="6">
    <location>
        <begin position="20"/>
        <end position="388"/>
    </location>
</feature>
<evidence type="ECO:0000256" key="1">
    <source>
        <dbReference type="ARBA" id="ARBA00001420"/>
    </source>
</evidence>
<dbReference type="CDD" id="cd14668">
    <property type="entry name" value="mlta_B"/>
    <property type="match status" value="1"/>
</dbReference>
<dbReference type="InterPro" id="IPR036908">
    <property type="entry name" value="RlpA-like_sf"/>
</dbReference>
<name>A0ABU5VWD8_9BACT</name>
<dbReference type="RefSeq" id="WP_323577347.1">
    <property type="nucleotide sequence ID" value="NZ_JAYGJQ010000002.1"/>
</dbReference>
<dbReference type="PANTHER" id="PTHR30124:SF0">
    <property type="entry name" value="MEMBRANE-BOUND LYTIC MUREIN TRANSGLYCOSYLASE A"/>
    <property type="match status" value="1"/>
</dbReference>
<evidence type="ECO:0000256" key="4">
    <source>
        <dbReference type="ARBA" id="ARBA00023316"/>
    </source>
</evidence>
<dbReference type="Gene3D" id="2.40.40.10">
    <property type="entry name" value="RlpA-like domain"/>
    <property type="match status" value="1"/>
</dbReference>
<dbReference type="PANTHER" id="PTHR30124">
    <property type="entry name" value="MEMBRANE-BOUND LYTIC MUREIN TRANSGLYCOSYLASE A"/>
    <property type="match status" value="1"/>
</dbReference>